<dbReference type="GO" id="GO:0016887">
    <property type="term" value="F:ATP hydrolysis activity"/>
    <property type="evidence" value="ECO:0007669"/>
    <property type="project" value="InterPro"/>
</dbReference>
<feature type="transmembrane region" description="Helical" evidence="8">
    <location>
        <begin position="1713"/>
        <end position="1735"/>
    </location>
</feature>
<feature type="transmembrane region" description="Helical" evidence="8">
    <location>
        <begin position="517"/>
        <end position="535"/>
    </location>
</feature>
<dbReference type="GO" id="GO:0140359">
    <property type="term" value="F:ABC-type transporter activity"/>
    <property type="evidence" value="ECO:0007669"/>
    <property type="project" value="InterPro"/>
</dbReference>
<keyword evidence="3" id="KW-0547">Nucleotide-binding</keyword>
<keyword evidence="6 8" id="KW-0472">Membrane</keyword>
<reference evidence="10" key="3">
    <citation type="submission" date="2025-09" db="UniProtKB">
        <authorList>
            <consortium name="Ensembl"/>
        </authorList>
    </citation>
    <scope>IDENTIFICATION</scope>
</reference>
<reference evidence="10" key="2">
    <citation type="submission" date="2025-08" db="UniProtKB">
        <authorList>
            <consortium name="Ensembl"/>
        </authorList>
    </citation>
    <scope>IDENTIFICATION</scope>
</reference>
<keyword evidence="11" id="KW-1185">Reference proteome</keyword>
<protein>
    <recommendedName>
        <fullName evidence="9">ABC transporter domain-containing protein</fullName>
    </recommendedName>
</protein>
<keyword evidence="4" id="KW-0067">ATP-binding</keyword>
<dbReference type="GeneTree" id="ENSGT00940000154658"/>
<dbReference type="InterPro" id="IPR017871">
    <property type="entry name" value="ABC_transporter-like_CS"/>
</dbReference>
<feature type="domain" description="ABC transporter" evidence="9">
    <location>
        <begin position="1773"/>
        <end position="2011"/>
    </location>
</feature>
<dbReference type="InterPro" id="IPR013525">
    <property type="entry name" value="ABC2_TM"/>
</dbReference>
<dbReference type="Proteomes" id="UP000265040">
    <property type="component" value="Chromosome 9"/>
</dbReference>
<gene>
    <name evidence="10" type="primary">ABCA1</name>
</gene>
<feature type="compositionally biased region" description="Acidic residues" evidence="7">
    <location>
        <begin position="1155"/>
        <end position="1167"/>
    </location>
</feature>
<evidence type="ECO:0000256" key="7">
    <source>
        <dbReference type="SAM" id="MobiDB-lite"/>
    </source>
</evidence>
<dbReference type="InterPro" id="IPR056264">
    <property type="entry name" value="R2_ABCA1-4-like"/>
</dbReference>
<dbReference type="InterPro" id="IPR026082">
    <property type="entry name" value="ABCA"/>
</dbReference>
<dbReference type="InterPro" id="IPR003439">
    <property type="entry name" value="ABC_transporter-like_ATP-bd"/>
</dbReference>
<evidence type="ECO:0000256" key="8">
    <source>
        <dbReference type="SAM" id="Phobius"/>
    </source>
</evidence>
<dbReference type="GO" id="GO:0005319">
    <property type="term" value="F:lipid transporter activity"/>
    <property type="evidence" value="ECO:0007669"/>
    <property type="project" value="TreeGrafter"/>
</dbReference>
<evidence type="ECO:0000313" key="10">
    <source>
        <dbReference type="Ensembl" id="ENSATEP00000043406.1"/>
    </source>
</evidence>
<evidence type="ECO:0000256" key="6">
    <source>
        <dbReference type="ARBA" id="ARBA00023136"/>
    </source>
</evidence>
<dbReference type="PANTHER" id="PTHR19229">
    <property type="entry name" value="ATP-BINDING CASSETTE TRANSPORTER SUBFAMILY A ABCA"/>
    <property type="match status" value="1"/>
</dbReference>
<organism evidence="10 11">
    <name type="scientific">Anabas testudineus</name>
    <name type="common">Climbing perch</name>
    <name type="synonym">Anthias testudineus</name>
    <dbReference type="NCBI Taxonomy" id="64144"/>
    <lineage>
        <taxon>Eukaryota</taxon>
        <taxon>Metazoa</taxon>
        <taxon>Chordata</taxon>
        <taxon>Craniata</taxon>
        <taxon>Vertebrata</taxon>
        <taxon>Euteleostomi</taxon>
        <taxon>Actinopterygii</taxon>
        <taxon>Neopterygii</taxon>
        <taxon>Teleostei</taxon>
        <taxon>Neoteleostei</taxon>
        <taxon>Acanthomorphata</taxon>
        <taxon>Anabantaria</taxon>
        <taxon>Anabantiformes</taxon>
        <taxon>Anabantoidei</taxon>
        <taxon>Anabantidae</taxon>
        <taxon>Anabas</taxon>
    </lineage>
</organism>
<dbReference type="GO" id="GO:0016020">
    <property type="term" value="C:membrane"/>
    <property type="evidence" value="ECO:0007669"/>
    <property type="project" value="UniProtKB-SubCell"/>
</dbReference>
<dbReference type="SUPFAM" id="SSF52540">
    <property type="entry name" value="P-loop containing nucleoside triphosphate hydrolases"/>
    <property type="match status" value="2"/>
</dbReference>
<dbReference type="PANTHER" id="PTHR19229:SF248">
    <property type="entry name" value="ATP-BINDING CASSETTE, SUB-FAMILY A (ABC1), MEMBER 1B"/>
    <property type="match status" value="1"/>
</dbReference>
<name>A0A7N6A435_ANATE</name>
<feature type="transmembrane region" description="Helical" evidence="8">
    <location>
        <begin position="1597"/>
        <end position="1620"/>
    </location>
</feature>
<evidence type="ECO:0000256" key="1">
    <source>
        <dbReference type="ARBA" id="ARBA00004141"/>
    </source>
</evidence>
<accession>A0A7N6A435</accession>
<dbReference type="InterPro" id="IPR003593">
    <property type="entry name" value="AAA+_ATPase"/>
</dbReference>
<dbReference type="PROSITE" id="PS50893">
    <property type="entry name" value="ABC_TRANSPORTER_2"/>
    <property type="match status" value="2"/>
</dbReference>
<evidence type="ECO:0000256" key="3">
    <source>
        <dbReference type="ARBA" id="ARBA00022741"/>
    </source>
</evidence>
<evidence type="ECO:0000256" key="2">
    <source>
        <dbReference type="ARBA" id="ARBA00022692"/>
    </source>
</evidence>
<feature type="transmembrane region" description="Helical" evidence="8">
    <location>
        <begin position="555"/>
        <end position="579"/>
    </location>
</feature>
<dbReference type="Pfam" id="PF23321">
    <property type="entry name" value="R1_ABCA1"/>
    <property type="match status" value="1"/>
</dbReference>
<keyword evidence="5 8" id="KW-1133">Transmembrane helix</keyword>
<dbReference type="InterPro" id="IPR027417">
    <property type="entry name" value="P-loop_NTPase"/>
</dbReference>
<dbReference type="Pfam" id="PF12698">
    <property type="entry name" value="ABC2_membrane_3"/>
    <property type="match status" value="2"/>
</dbReference>
<dbReference type="Pfam" id="PF00005">
    <property type="entry name" value="ABC_tran"/>
    <property type="match status" value="2"/>
</dbReference>
<feature type="domain" description="ABC transporter" evidence="9">
    <location>
        <begin position="763"/>
        <end position="994"/>
    </location>
</feature>
<evidence type="ECO:0000256" key="4">
    <source>
        <dbReference type="ARBA" id="ARBA00022840"/>
    </source>
</evidence>
<dbReference type="Ensembl" id="ENSATET00000062517.2">
    <property type="protein sequence ID" value="ENSATEP00000043406.1"/>
    <property type="gene ID" value="ENSATEG00000018673.3"/>
</dbReference>
<evidence type="ECO:0000259" key="9">
    <source>
        <dbReference type="PROSITE" id="PS50893"/>
    </source>
</evidence>
<feature type="transmembrane region" description="Helical" evidence="8">
    <location>
        <begin position="22"/>
        <end position="42"/>
    </location>
</feature>
<proteinExistence type="predicted"/>
<dbReference type="PROSITE" id="PS00211">
    <property type="entry name" value="ABC_TRANSPORTER_1"/>
    <property type="match status" value="1"/>
</dbReference>
<evidence type="ECO:0000256" key="5">
    <source>
        <dbReference type="ARBA" id="ARBA00022989"/>
    </source>
</evidence>
<evidence type="ECO:0000313" key="11">
    <source>
        <dbReference type="Proteomes" id="UP000265040"/>
    </source>
</evidence>
<feature type="transmembrane region" description="Helical" evidence="8">
    <location>
        <begin position="591"/>
        <end position="614"/>
    </location>
</feature>
<keyword evidence="2 8" id="KW-0812">Transmembrane</keyword>
<comment type="subcellular location">
    <subcellularLocation>
        <location evidence="1">Membrane</location>
        <topology evidence="1">Multi-pass membrane protein</topology>
    </subcellularLocation>
</comment>
<dbReference type="GO" id="GO:0005524">
    <property type="term" value="F:ATP binding"/>
    <property type="evidence" value="ECO:0007669"/>
    <property type="project" value="UniProtKB-KW"/>
</dbReference>
<dbReference type="Gene3D" id="3.40.50.300">
    <property type="entry name" value="P-loop containing nucleotide triphosphate hydrolases"/>
    <property type="match status" value="2"/>
</dbReference>
<dbReference type="CDD" id="cd03263">
    <property type="entry name" value="ABC_subfamily_A"/>
    <property type="match status" value="2"/>
</dbReference>
<dbReference type="SMART" id="SM00382">
    <property type="entry name" value="AAA"/>
    <property type="match status" value="2"/>
</dbReference>
<feature type="transmembrane region" description="Helical" evidence="8">
    <location>
        <begin position="1214"/>
        <end position="1236"/>
    </location>
</feature>
<feature type="transmembrane region" description="Helical" evidence="8">
    <location>
        <begin position="620"/>
        <end position="640"/>
    </location>
</feature>
<feature type="transmembrane region" description="Helical" evidence="8">
    <location>
        <begin position="1626"/>
        <end position="1650"/>
    </location>
</feature>
<sequence length="2104" mass="235512">MSVSTQLGLLLWKNFTYRRRQTLQLLLEIIWPLFIFFILITVRLNYPPYEQHECHFPNKAMPSAGTLPWLQGILCNANNPCFRNPTPGESPGVVGNFNDSIISRLFSDAKKILLYSQNDKNLEGFKELAQTLHVLQKTQSVPSLCLQLASMKSWIDLRNEIIFLTQNATSSPSAMYQAVSRIVCGHPEGGGLQIKSLNWYEDSNYKALFGNYNSSEDETTTLYDNSSTPYCNSLVKNMDSNPMSRMIWQALKPLLMGKILYTPHTPATQKIIHEVNRTFQELGVFRDLGGMWEEMRPKLWNFMENSQQMDLIRTLLKNNITASFFHAQLSDTDWTVADVSNFLSKQVYHPRPPGGAITWREVFNETDQAIMSISRFMECVNLDKLEAVSTEERLVNQSMVLLEDRKFWAGIVFPDVPPNATKLPAKLNYKIRMDIDNVERTNKIKDAYWDPGPRADPFEDMRYIWGGFLYLQDVIEQGIIRAVTGTKEKMGVYIQQMPYPCYVDDIFLRVMSRSMPLFMTLAWMYSVAIILKSVVYEKEARLKETMRIMGLDNGILWFSWFISSLIPLLISAGLLVLLLKKGNLLPYSDPGVVFLFLGSFAVVTIMQCFLISTAFARANLAAACGGIIYFTLYLPYVLCVAWQDYIGFGAKVFASLLSPVAFGFGCEYFALFEEQGVGIQWKNLVSSPLEEDDFSLRTAIIIMYFDSFLYGALTWYLEAVFPGQYGIPRPWYFPFTRSYWFGEVDGKSTVCIEEEPSHLEPGVYIENLVKVYHHGKKLAVDGLTLGFYEGQITSFLGHNGAGKTTTMSILTGLFPPTSGTAYILGRDIRTELSTIRQSLGVCPQHNVLFSMLTVEEHIWFYARLKGLSEEQVKGEIEQILQDTGLPHKRTSRTNTLSGGMQRKLSVALAFVGGSKVVILDEPTAGVDPYARRGIWDLLLKYRQGRTIILSTHHMDEADILGDRIAIISHGKLCCVGSSLYLKNQLGTGYYLTLVKKEPEPSLSSCRNSSSTVSFTKKEECASVSSSDAGLGSEHESEAATIDVSLISSLILRHVPAARLVEDLGHELTYILPYSAAKDGAFVELFKDLDVKLPDLGISSYGVSDTTLEEVTTLVLFADGKYTLSLRNGTLPVRRRRRTHAFGGGDPQSCLRPLTEDDNNDGNDSDGDPESRETDWLKCTDGKGSYQVKSWSLMRQQFVALMWKRFLYARRSRKGFFAQIVLPAVFVCIALVFSLIVPPFGKYPSLELQPWMYEDQVTFISDDAPNDANMQKLLNSLLDAPGFGTRCMDGHPIPEAPCTMGDEDWHTPDVPVSVQQLFSYGNWSMENPSPACSCSCDGKKKMLPECPAEAGGLATDTLQNLTGRNVSDYLVKTYAQIIGKSLKNKVWVNEFRYGGFSLGARSTQVLPPADEIDDAIERVRKIFEIGKGAAADRFLDSLSGFINGLDTKNNVKIWFNNKGWHSIGAFLNVMSNGILRANLPEGKDPSSYGISAFNHPLNLTKEQLSQVALVTTSVDVLVSICVIFAMSFVPASFVVYLIQERVSKAKHMHFISGVQPLLYWVANFMWDMCNYVVPATLVILIFVCFQQKAYVSSTNLPVLALLLLLYGWSITPLMYPASFFFKIPSTAYVVLTSVNILIGINGSISTFVMELFGNNEIGGINDILKNVLLIFPHFCLGRGLIDMVKNQAMADALERFGENRFRSPLEWDMVGKNLFAMAVEGVVFFIITVLIQYRFCIKPRYFKLTKLGPLGEEDEDVARERQRIVHGLGHGDILELRQLTKVYKRKQKPAVDRLCVGIPPGECFGLLGVNGAGKTTTFKMLTGDTVVTSGEAFLAGKSILREIDEVHQNMGYCPQFDAINELLTGREHLELYAVLRGVPENEVCDVAEWGVRKLGLVKYADKAAGSYSGGNMRKLSTAMALIGAPPVVFLDEPTTGMDPKARRALWNCIHSIIKEGRSVVLTSHSINYPWSLSSVFGDGYTIILRVAGPDPDLLPVMKFIESELSGSTLKEKHRNMLQYQLPSSLTSLAHIFSILAKNKETLRIEDYSVTQTTLDQVFVNFAKDQSDDYHSKDNSVRRKEVSIDMSTLSPKAGAAEGEGLRESVM</sequence>
<feature type="transmembrane region" description="Helical" evidence="8">
    <location>
        <begin position="1515"/>
        <end position="1537"/>
    </location>
</feature>
<feature type="region of interest" description="Disordered" evidence="7">
    <location>
        <begin position="1136"/>
        <end position="1175"/>
    </location>
</feature>
<reference evidence="10" key="1">
    <citation type="submission" date="2021-04" db="EMBL/GenBank/DDBJ databases">
        <authorList>
            <consortium name="Wellcome Sanger Institute Data Sharing"/>
        </authorList>
    </citation>
    <scope>NUCLEOTIDE SEQUENCE [LARGE SCALE GENOMIC DNA]</scope>
</reference>
<dbReference type="FunFam" id="3.40.50.300:FF:000264">
    <property type="entry name" value="ATP-binding cassette, sub-family A (ABC1), member 1"/>
    <property type="match status" value="1"/>
</dbReference>